<feature type="domain" description="AB hydrolase-1" evidence="3">
    <location>
        <begin position="65"/>
        <end position="305"/>
    </location>
</feature>
<dbReference type="EMBL" id="PTRA01000001">
    <property type="protein sequence ID" value="PQA60377.1"/>
    <property type="molecule type" value="Genomic_DNA"/>
</dbReference>
<dbReference type="InterPro" id="IPR000073">
    <property type="entry name" value="AB_hydrolase_1"/>
</dbReference>
<gene>
    <name evidence="4" type="ORF">C5O19_12400</name>
</gene>
<feature type="active site" description="Charge relay system" evidence="2">
    <location>
        <position position="144"/>
    </location>
</feature>
<dbReference type="InterPro" id="IPR050960">
    <property type="entry name" value="AB_hydrolase_4_sf"/>
</dbReference>
<organism evidence="4 5">
    <name type="scientific">Siphonobacter curvatus</name>
    <dbReference type="NCBI Taxonomy" id="2094562"/>
    <lineage>
        <taxon>Bacteria</taxon>
        <taxon>Pseudomonadati</taxon>
        <taxon>Bacteroidota</taxon>
        <taxon>Cytophagia</taxon>
        <taxon>Cytophagales</taxon>
        <taxon>Cytophagaceae</taxon>
        <taxon>Siphonobacter</taxon>
    </lineage>
</organism>
<dbReference type="Proteomes" id="UP000239590">
    <property type="component" value="Unassembled WGS sequence"/>
</dbReference>
<protein>
    <submittedName>
        <fullName evidence="4">Alpha/beta hydrolase</fullName>
    </submittedName>
</protein>
<dbReference type="GO" id="GO:0047372">
    <property type="term" value="F:monoacylglycerol lipase activity"/>
    <property type="evidence" value="ECO:0007669"/>
    <property type="project" value="TreeGrafter"/>
</dbReference>
<evidence type="ECO:0000313" key="5">
    <source>
        <dbReference type="Proteomes" id="UP000239590"/>
    </source>
</evidence>
<proteinExistence type="inferred from homology"/>
<dbReference type="Pfam" id="PF00561">
    <property type="entry name" value="Abhydrolase_1"/>
    <property type="match status" value="1"/>
</dbReference>
<keyword evidence="4" id="KW-0378">Hydrolase</keyword>
<dbReference type="InterPro" id="IPR029058">
    <property type="entry name" value="AB_hydrolase_fold"/>
</dbReference>
<accession>A0A2S7IRN8</accession>
<feature type="active site" description="Charge relay system" evidence="2">
    <location>
        <position position="300"/>
    </location>
</feature>
<comment type="similarity">
    <text evidence="1">Belongs to the AB hydrolase superfamily. AB hydrolase 4 family.</text>
</comment>
<evidence type="ECO:0000256" key="2">
    <source>
        <dbReference type="PIRSR" id="PIRSR005211-1"/>
    </source>
</evidence>
<dbReference type="RefSeq" id="WP_104714081.1">
    <property type="nucleotide sequence ID" value="NZ_PTRA01000001.1"/>
</dbReference>
<comment type="caution">
    <text evidence="4">The sequence shown here is derived from an EMBL/GenBank/DDBJ whole genome shotgun (WGS) entry which is preliminary data.</text>
</comment>
<dbReference type="AlphaFoldDB" id="A0A2S7IRN8"/>
<name>A0A2S7IRN8_9BACT</name>
<dbReference type="OrthoDB" id="332676at2"/>
<dbReference type="Gene3D" id="3.40.50.1820">
    <property type="entry name" value="alpha/beta hydrolase"/>
    <property type="match status" value="1"/>
</dbReference>
<evidence type="ECO:0000313" key="4">
    <source>
        <dbReference type="EMBL" id="PQA60377.1"/>
    </source>
</evidence>
<dbReference type="PIRSF" id="PIRSF005211">
    <property type="entry name" value="Ab_hydro_YheT"/>
    <property type="match status" value="1"/>
</dbReference>
<sequence length="326" mass="37595">MPLLEQSDYRPPFWLPDGHAQSIFPALFRKVTGVVYERERITTPDDDFLDLDWRFTQQPVSGQTPLVILSHGLEGNSSSQYIRGMVKHLNANGFDCLAWNFRGCSGEMNRLPRFYHSGATDDLDTVVRYALTKGYQDVYLMGFSLGGNLTLKYLGELGQNAYPELRKALVFSVPLHLSSGSAYLERWQAWVYTDRFNRSLKDKIRQKAALLPELVDASHVDKVRTIRDFDNFYTSQLHGYKDAEEYYEANSSLYFLDQIRLPTRIVNAQNDPFLSRDCYPYARIKTLKQVWFQAPPQGGHCGFYQAGYQGILWSEDLALRYLLKAY</sequence>
<feature type="active site" description="Charge relay system" evidence="2">
    <location>
        <position position="271"/>
    </location>
</feature>
<dbReference type="InterPro" id="IPR012020">
    <property type="entry name" value="ABHD4"/>
</dbReference>
<dbReference type="SUPFAM" id="SSF53474">
    <property type="entry name" value="alpha/beta-Hydrolases"/>
    <property type="match status" value="1"/>
</dbReference>
<evidence type="ECO:0000259" key="3">
    <source>
        <dbReference type="Pfam" id="PF00561"/>
    </source>
</evidence>
<keyword evidence="5" id="KW-1185">Reference proteome</keyword>
<evidence type="ECO:0000256" key="1">
    <source>
        <dbReference type="ARBA" id="ARBA00010884"/>
    </source>
</evidence>
<reference evidence="5" key="1">
    <citation type="submission" date="2018-02" db="EMBL/GenBank/DDBJ databases">
        <title>Genome sequencing of Solimonas sp. HR-BB.</title>
        <authorList>
            <person name="Lee Y."/>
            <person name="Jeon C.O."/>
        </authorList>
    </citation>
    <scope>NUCLEOTIDE SEQUENCE [LARGE SCALE GENOMIC DNA]</scope>
    <source>
        <strain evidence="5">HR-U</strain>
    </source>
</reference>
<dbReference type="GO" id="GO:0034338">
    <property type="term" value="F:short-chain carboxylesterase activity"/>
    <property type="evidence" value="ECO:0007669"/>
    <property type="project" value="TreeGrafter"/>
</dbReference>
<dbReference type="PANTHER" id="PTHR10794">
    <property type="entry name" value="ABHYDROLASE DOMAIN-CONTAINING PROTEIN"/>
    <property type="match status" value="1"/>
</dbReference>
<dbReference type="PANTHER" id="PTHR10794:SF94">
    <property type="entry name" value="ESTERASE YHET-RELATED"/>
    <property type="match status" value="1"/>
</dbReference>